<protein>
    <submittedName>
        <fullName evidence="1">Uncharacterized protein</fullName>
    </submittedName>
</protein>
<accession>A0AA96EMA4</accession>
<gene>
    <name evidence="1" type="ORF">MarDSR_185</name>
</gene>
<name>A0AA96EMA4_9VIRU</name>
<proteinExistence type="predicted"/>
<reference evidence="1" key="1">
    <citation type="submission" date="2023-07" db="EMBL/GenBank/DDBJ databases">
        <authorList>
            <person name="Xia Y."/>
        </authorList>
    </citation>
    <scope>NUCLEOTIDE SEQUENCE</scope>
    <source>
        <strain evidence="1">E</strain>
    </source>
</reference>
<evidence type="ECO:0000313" key="1">
    <source>
        <dbReference type="EMBL" id="WNL50224.1"/>
    </source>
</evidence>
<sequence>MQKFLNKREVLVLRLVSETVPVIPENFRKKERLKCFIPLFDETSFVVWDELASGKKLVEILEKTLQDSSVCGKIRLSLLPDGTRDGPFHMVPEERKYWTITEATGSYKMGKKHGIFRYVFHLHSRVIREERWYEDVLKRIKIVTEKEIQIYRFFGNGLGHCKEFLNGYLSEKIEFKGKYVHGKHEIYMRDRRSKKLRTRKFYCDGRLVSEERKRL</sequence>
<dbReference type="EMBL" id="OR343189">
    <property type="protein sequence ID" value="WNL50224.1"/>
    <property type="molecule type" value="Genomic_DNA"/>
</dbReference>
<organism evidence="1">
    <name type="scientific">Marseillevirus sp</name>
    <dbReference type="NCBI Taxonomy" id="2809551"/>
    <lineage>
        <taxon>Viruses</taxon>
        <taxon>Varidnaviria</taxon>
        <taxon>Bamfordvirae</taxon>
        <taxon>Nucleocytoviricota</taxon>
        <taxon>Megaviricetes</taxon>
        <taxon>Pimascovirales</taxon>
        <taxon>Pimascovirales incertae sedis</taxon>
        <taxon>Marseilleviridae</taxon>
        <taxon>Marseillevirus</taxon>
    </lineage>
</organism>